<dbReference type="RefSeq" id="WP_187806004.1">
    <property type="nucleotide sequence ID" value="NZ_LZEU01000001.1"/>
</dbReference>
<organism evidence="2 3">
    <name type="scientific">Aquipseudomonas alcaligenes</name>
    <name type="common">Pseudomonas alcaligenes</name>
    <dbReference type="NCBI Taxonomy" id="43263"/>
    <lineage>
        <taxon>Bacteria</taxon>
        <taxon>Pseudomonadati</taxon>
        <taxon>Pseudomonadota</taxon>
        <taxon>Gammaproteobacteria</taxon>
        <taxon>Pseudomonadales</taxon>
        <taxon>Pseudomonadaceae</taxon>
        <taxon>Aquipseudomonas</taxon>
    </lineage>
</organism>
<evidence type="ECO:0000259" key="1">
    <source>
        <dbReference type="Pfam" id="PF03435"/>
    </source>
</evidence>
<feature type="domain" description="Saccharopine dehydrogenase NADP binding" evidence="1">
    <location>
        <begin position="8"/>
        <end position="138"/>
    </location>
</feature>
<accession>A0ABR7S2I6</accession>
<name>A0ABR7S2I6_AQUAC</name>
<sequence length="406" mass="44035">MTQPQFDIVVFGATSFVGQILCEYLWQRHGLGGEVKWALAGRSQSKLQQIRAALGADADGLPLLIADADDEAALRALCDQTEVVISTVGPYSLYGSTLVKVCAETGTDYCDLTGEVQWMARMIAKYEATAQKSGARIVHCCGFDSVPSDLGVQFLQEHAQQRFGQTCNSVRLRIKSMRGTLSGGTVASMLSKVDECLADPSVAKVMEDPFALCPIPGVYQPDVKTAQYDDASKSWAAPFIMAIINTRVVHRSNHLTQGLYGSDFRYDETMMTGSGISGRVKAVATASGLSLLDAALAWPPTRWLFERFGPKPGDGPSPEAQRAGFYDFIFFGRTADDRRLDVRVTGDRDPGYGSTSKMLGEAGVCLAFDLPKADHPGGFWTPATLMGGKLRHRLVEHAGLTFEVVR</sequence>
<dbReference type="InterPro" id="IPR005097">
    <property type="entry name" value="Sacchrp_dh_NADP-bd"/>
</dbReference>
<dbReference type="PANTHER" id="PTHR12286">
    <property type="entry name" value="SACCHAROPINE DEHYDROGENASE-LIKE OXIDOREDUCTASE"/>
    <property type="match status" value="1"/>
</dbReference>
<evidence type="ECO:0000313" key="3">
    <source>
        <dbReference type="Proteomes" id="UP000744555"/>
    </source>
</evidence>
<dbReference type="SUPFAM" id="SSF51735">
    <property type="entry name" value="NAD(P)-binding Rossmann-fold domains"/>
    <property type="match status" value="1"/>
</dbReference>
<dbReference type="Gene3D" id="3.40.50.720">
    <property type="entry name" value="NAD(P)-binding Rossmann-like Domain"/>
    <property type="match status" value="1"/>
</dbReference>
<keyword evidence="3" id="KW-1185">Reference proteome</keyword>
<comment type="caution">
    <text evidence="2">The sequence shown here is derived from an EMBL/GenBank/DDBJ whole genome shotgun (WGS) entry which is preliminary data.</text>
</comment>
<protein>
    <submittedName>
        <fullName evidence="2">Saccharopine dehydrogenase</fullName>
    </submittedName>
</protein>
<dbReference type="Proteomes" id="UP000744555">
    <property type="component" value="Unassembled WGS sequence"/>
</dbReference>
<dbReference type="InterPro" id="IPR051276">
    <property type="entry name" value="Saccharopine_DH-like_oxidrdct"/>
</dbReference>
<dbReference type="Pfam" id="PF03435">
    <property type="entry name" value="Sacchrp_dh_NADP"/>
    <property type="match status" value="1"/>
</dbReference>
<reference evidence="2 3" key="1">
    <citation type="submission" date="2016-06" db="EMBL/GenBank/DDBJ databases">
        <authorList>
            <person name="Ramos C."/>
            <person name="Pintado A."/>
            <person name="Crespo-Gomez J.I."/>
        </authorList>
    </citation>
    <scope>NUCLEOTIDE SEQUENCE [LARGE SCALE GENOMIC DNA]</scope>
    <source>
        <strain evidence="2 3">AVO110</strain>
    </source>
</reference>
<dbReference type="PANTHER" id="PTHR12286:SF5">
    <property type="entry name" value="SACCHAROPINE DEHYDROGENASE-LIKE OXIDOREDUCTASE"/>
    <property type="match status" value="1"/>
</dbReference>
<dbReference type="EMBL" id="LZEU01000001">
    <property type="protein sequence ID" value="MBC9250937.1"/>
    <property type="molecule type" value="Genomic_DNA"/>
</dbReference>
<proteinExistence type="predicted"/>
<evidence type="ECO:0000313" key="2">
    <source>
        <dbReference type="EMBL" id="MBC9250937.1"/>
    </source>
</evidence>
<gene>
    <name evidence="2" type="ORF">A9179_11670</name>
</gene>
<dbReference type="InterPro" id="IPR036291">
    <property type="entry name" value="NAD(P)-bd_dom_sf"/>
</dbReference>